<comment type="similarity">
    <text evidence="1 4 5">Belongs to the bacterial ribosomal protein bL21 family.</text>
</comment>
<proteinExistence type="inferred from homology"/>
<evidence type="ECO:0000313" key="6">
    <source>
        <dbReference type="EMBL" id="AWK87395.1"/>
    </source>
</evidence>
<evidence type="ECO:0000256" key="5">
    <source>
        <dbReference type="RuleBase" id="RU000562"/>
    </source>
</evidence>
<dbReference type="GO" id="GO:0005840">
    <property type="term" value="C:ribosome"/>
    <property type="evidence" value="ECO:0007669"/>
    <property type="project" value="UniProtKB-KW"/>
</dbReference>
<dbReference type="OrthoDB" id="9813334at2"/>
<dbReference type="GO" id="GO:0019843">
    <property type="term" value="F:rRNA binding"/>
    <property type="evidence" value="ECO:0007669"/>
    <property type="project" value="UniProtKB-UniRule"/>
</dbReference>
<dbReference type="Pfam" id="PF00829">
    <property type="entry name" value="Ribosomal_L21p"/>
    <property type="match status" value="1"/>
</dbReference>
<evidence type="ECO:0000256" key="1">
    <source>
        <dbReference type="ARBA" id="ARBA00008563"/>
    </source>
</evidence>
<keyword evidence="3 4" id="KW-0687">Ribonucleoprotein</keyword>
<organism evidence="6 7">
    <name type="scientific">Azospirillum thermophilum</name>
    <dbReference type="NCBI Taxonomy" id="2202148"/>
    <lineage>
        <taxon>Bacteria</taxon>
        <taxon>Pseudomonadati</taxon>
        <taxon>Pseudomonadota</taxon>
        <taxon>Alphaproteobacteria</taxon>
        <taxon>Rhodospirillales</taxon>
        <taxon>Azospirillaceae</taxon>
        <taxon>Azospirillum</taxon>
    </lineage>
</organism>
<dbReference type="InterPro" id="IPR028909">
    <property type="entry name" value="bL21-like"/>
</dbReference>
<evidence type="ECO:0000256" key="4">
    <source>
        <dbReference type="HAMAP-Rule" id="MF_01363"/>
    </source>
</evidence>
<evidence type="ECO:0000256" key="2">
    <source>
        <dbReference type="ARBA" id="ARBA00022980"/>
    </source>
</evidence>
<accession>A0A2S2CSJ8</accession>
<dbReference type="KEGG" id="azz:DEW08_15245"/>
<dbReference type="RefSeq" id="WP_109328506.1">
    <property type="nucleotide sequence ID" value="NZ_CP029353.1"/>
</dbReference>
<dbReference type="GO" id="GO:0005737">
    <property type="term" value="C:cytoplasm"/>
    <property type="evidence" value="ECO:0007669"/>
    <property type="project" value="UniProtKB-ARBA"/>
</dbReference>
<dbReference type="Proteomes" id="UP000245629">
    <property type="component" value="Chromosome 2"/>
</dbReference>
<dbReference type="PANTHER" id="PTHR21349">
    <property type="entry name" value="50S RIBOSOMAL PROTEIN L21"/>
    <property type="match status" value="1"/>
</dbReference>
<protein>
    <recommendedName>
        <fullName evidence="4">Large ribosomal subunit protein bL21</fullName>
    </recommendedName>
</protein>
<dbReference type="GO" id="GO:1990904">
    <property type="term" value="C:ribonucleoprotein complex"/>
    <property type="evidence" value="ECO:0007669"/>
    <property type="project" value="UniProtKB-KW"/>
</dbReference>
<name>A0A2S2CSJ8_9PROT</name>
<keyword evidence="4 5" id="KW-0694">RNA-binding</keyword>
<comment type="subunit">
    <text evidence="4">Part of the 50S ribosomal subunit. Contacts protein L20.</text>
</comment>
<keyword evidence="7" id="KW-1185">Reference proteome</keyword>
<keyword evidence="2 4" id="KW-0689">Ribosomal protein</keyword>
<dbReference type="GO" id="GO:0006412">
    <property type="term" value="P:translation"/>
    <property type="evidence" value="ECO:0007669"/>
    <property type="project" value="UniProtKB-UniRule"/>
</dbReference>
<reference evidence="7" key="1">
    <citation type="submission" date="2018-05" db="EMBL/GenBank/DDBJ databases">
        <title>Azospirillum thermophila sp. nov., a novel isolated from hot spring.</title>
        <authorList>
            <person name="Zhao Z."/>
        </authorList>
    </citation>
    <scope>NUCLEOTIDE SEQUENCE [LARGE SCALE GENOMIC DNA]</scope>
    <source>
        <strain evidence="7">CFH 70021</strain>
    </source>
</reference>
<dbReference type="NCBIfam" id="TIGR00061">
    <property type="entry name" value="L21"/>
    <property type="match status" value="1"/>
</dbReference>
<keyword evidence="4 5" id="KW-0699">rRNA-binding</keyword>
<sequence length="105" mass="11317">MFAVIRTGGKQYKVANGDVIRVEKLEAEAGASITLDDVLMVSDGGNVQVGSPTVAGAAVVAEVVAQDRGPKIIVFKKKRRQNYRRKNGHRQDLTVLRITEIKGAA</sequence>
<dbReference type="InterPro" id="IPR036164">
    <property type="entry name" value="bL21-like_sf"/>
</dbReference>
<dbReference type="GO" id="GO:0003735">
    <property type="term" value="F:structural constituent of ribosome"/>
    <property type="evidence" value="ECO:0007669"/>
    <property type="project" value="InterPro"/>
</dbReference>
<evidence type="ECO:0000256" key="3">
    <source>
        <dbReference type="ARBA" id="ARBA00023274"/>
    </source>
</evidence>
<dbReference type="AlphaFoldDB" id="A0A2S2CSJ8"/>
<gene>
    <name evidence="4 6" type="primary">rplU</name>
    <name evidence="6" type="ORF">DEW08_15245</name>
</gene>
<comment type="function">
    <text evidence="4 5">This protein binds to 23S rRNA in the presence of protein L20.</text>
</comment>
<dbReference type="PANTHER" id="PTHR21349:SF0">
    <property type="entry name" value="LARGE RIBOSOMAL SUBUNIT PROTEIN BL21M"/>
    <property type="match status" value="1"/>
</dbReference>
<evidence type="ECO:0000313" key="7">
    <source>
        <dbReference type="Proteomes" id="UP000245629"/>
    </source>
</evidence>
<dbReference type="HAMAP" id="MF_01363">
    <property type="entry name" value="Ribosomal_bL21"/>
    <property type="match status" value="1"/>
</dbReference>
<dbReference type="EMBL" id="CP029353">
    <property type="protein sequence ID" value="AWK87395.1"/>
    <property type="molecule type" value="Genomic_DNA"/>
</dbReference>
<dbReference type="SUPFAM" id="SSF141091">
    <property type="entry name" value="L21p-like"/>
    <property type="match status" value="1"/>
</dbReference>
<dbReference type="InterPro" id="IPR001787">
    <property type="entry name" value="Ribosomal_bL21"/>
</dbReference>